<protein>
    <recommendedName>
        <fullName evidence="2">Putative endonuclease Z1 domain-containing protein</fullName>
    </recommendedName>
</protein>
<gene>
    <name evidence="3" type="ORF">CJF60_00115</name>
</gene>
<dbReference type="Proteomes" id="UP000217033">
    <property type="component" value="Unassembled WGS sequence"/>
</dbReference>
<keyword evidence="4" id="KW-1185">Reference proteome</keyword>
<dbReference type="InterPro" id="IPR027417">
    <property type="entry name" value="P-loop_NTPase"/>
</dbReference>
<organism evidence="3 4">
    <name type="scientific">Mycoplasmopsis agassizii</name>
    <dbReference type="NCBI Taxonomy" id="33922"/>
    <lineage>
        <taxon>Bacteria</taxon>
        <taxon>Bacillati</taxon>
        <taxon>Mycoplasmatota</taxon>
        <taxon>Mycoplasmoidales</taxon>
        <taxon>Metamycoplasmataceae</taxon>
        <taxon>Mycoplasmopsis</taxon>
    </lineage>
</organism>
<dbReference type="EMBL" id="NQMN01000001">
    <property type="protein sequence ID" value="PAF55082.1"/>
    <property type="molecule type" value="Genomic_DNA"/>
</dbReference>
<sequence length="736" mass="84876">MNSKNIRIIPINETSDWTINTDGEFVKRVSDSMLNENFTKESLDAIIQNGVNVLSQCPCPSNQFCDPKTGIVIGRVQSGKTSNFISLIALAFDNNYNLAIVYAGSKNKLLDQNSERIKSAFKSLGNGKLIIINTKEDRPSLTPERILQFIENGKKVIIISLKNQVHIGKISQLFNKQKLRDVPTIIIDDEGDQASLNTKTYKKELSTIYNSVTNTNLKSRNCFLSITATPQANILIDTTDVLSPDFGVLINPGKGYCGLNEFHGIDQEKYVKVIDEDGEYWNSNTVPEAVIRAISAFFVSNAIRKHRGDNGEHALLFHTSEKKQEHEITKNILEKFIDSWKQFADLKNQGDYSYGMYLKPHLINAYDSYKSDGVIVPEFHDLEEKIIDSIKECSPVLLSNSDNDDSSQAKFYNTSIFIGGNMIERGVTISGLAITYITRRARTSKSNIDNTEQRARWFGYKSKYFDICRVFTTERIKEDFRNINEHEDSLWNTIERAEKDGVRFSEIKRVFVNNSLFLQMTRPNVARTKRLFSNFDGFKTLEKSTSNINEIEENLKLFRNLVEINKENSRLVTYSKYQKHLLIPDLPFEYVKQEIFDKYKYQKNLNLDDNVDFDSGFLKKMSETFQTLEINPQCDVVWVRYEKEKEYRREIDDEGNILSGLLQGRDPGDKIKSNNFYKGDRSLPEINRDRMQIQLHVVIPKNGKLKDYEIPYLAIYTPFWITDKWKAFVTKDPVRK</sequence>
<feature type="coiled-coil region" evidence="1">
    <location>
        <begin position="541"/>
        <end position="568"/>
    </location>
</feature>
<accession>A0ABX4H5C9</accession>
<reference evidence="3" key="1">
    <citation type="submission" date="2017-08" db="EMBL/GenBank/DDBJ databases">
        <authorList>
            <person name="Alvarez-Ponce D."/>
            <person name="Weitzman C.L."/>
            <person name="Tillett R.L."/>
            <person name="Sandmeier F.C."/>
            <person name="Tracy C.R."/>
        </authorList>
    </citation>
    <scope>NUCLEOTIDE SEQUENCE [LARGE SCALE GENOMIC DNA]</scope>
    <source>
        <strain evidence="3">PS6</strain>
    </source>
</reference>
<dbReference type="SUPFAM" id="SSF52540">
    <property type="entry name" value="P-loop containing nucleoside triphosphate hydrolases"/>
    <property type="match status" value="1"/>
</dbReference>
<evidence type="ECO:0000256" key="1">
    <source>
        <dbReference type="SAM" id="Coils"/>
    </source>
</evidence>
<dbReference type="Pfam" id="PF10593">
    <property type="entry name" value="Z1"/>
    <property type="match status" value="1"/>
</dbReference>
<feature type="domain" description="Putative endonuclease Z1" evidence="2">
    <location>
        <begin position="291"/>
        <end position="508"/>
    </location>
</feature>
<name>A0ABX4H5C9_9BACT</name>
<comment type="caution">
    <text evidence="3">The sequence shown here is derived from an EMBL/GenBank/DDBJ whole genome shotgun (WGS) entry which is preliminary data.</text>
</comment>
<dbReference type="InterPro" id="IPR018310">
    <property type="entry name" value="Put_endonuclease_Z1-dom"/>
</dbReference>
<evidence type="ECO:0000259" key="2">
    <source>
        <dbReference type="Pfam" id="PF10593"/>
    </source>
</evidence>
<proteinExistence type="predicted"/>
<evidence type="ECO:0000313" key="3">
    <source>
        <dbReference type="EMBL" id="PAF55082.1"/>
    </source>
</evidence>
<keyword evidence="1" id="KW-0175">Coiled coil</keyword>
<dbReference type="RefSeq" id="WP_084232705.1">
    <property type="nucleotide sequence ID" value="NZ_FWXE01000011.1"/>
</dbReference>
<evidence type="ECO:0000313" key="4">
    <source>
        <dbReference type="Proteomes" id="UP000217033"/>
    </source>
</evidence>